<sequence length="900" mass="97046">MNYKLLLRIGVSFFILVLLFGFSAGGIPIMANIELTSLSDNSMIITWSTTNEASSTEIVWRAGGLTNITTIAGTTKYHYVELTGLYQNTTYQYRIKSGDVIFPPPPLFSPQSFTTLAKPSGEYLFSFAVLNDLRYANGKASTKGSRGIPYAVCAEIMSSHVADINSYVGPNGASGVAFTVINGNLAESSGTYGDQVGAAANLKGKLDLLTGASNFTSNISYKYLPVPGYQDKKAVYTTDWITDAFAPLTNQTSIETTYGYRATSKEVDSVFNYNFEYKDYNFIFLDSVKKNGTGGAADLTFLKNKIAGSLKKTFIFMSFPAYNPFETATKDYPLNIPTSEVGGDIINIENYAAFQDTIEAYTDASGNPIVAAVIGSHLGDNYNREISNISYVRQGPALQYPTGYSIYKVYSTGYVKTFYKTTDRDGTDKPYYEHARDQISAETVSGQAVPAEALTQFWLGSSSSRNFTYSYAFIPGLSPKVLGTGPVSNETGAGLNSPILITFNKRMSTQGLGTWITITNTTDNTALAVSAEEFIDASRTVLKVTHPDFTVDKTYRVTVSGSKAMDEGSTAMAADFIFSFNTSGGTKDEIEPSAHINLLSDNSSDDPFPNFTGIATDESRIITVQYRFDNTGNWVLTEAVDGQFTGTTEVFQIKPTSPLSEGPHTLWLKTIDGIGNTSSSEGFLAYSFSIVFGGKPSISSVKFDGNSISVGEAIDATPRIEITIASNNSVTSAKLTLDSTEQALTLLKVNTSYYTTYEVATALADGAHGITIEAFDANGNGATYEVFPLYVQAVSGTSIQGTPLNYPNPFDPGTQSTAISYTLSKSSNISLSIFDLSGNLIYKNTYTSSQAGGKAGYNEVAWDGKSSSGNYVSNGIYTYLIIVDGEVIQNGKGKISIFKQ</sequence>
<dbReference type="InterPro" id="IPR032812">
    <property type="entry name" value="SbsA_Ig"/>
</dbReference>
<gene>
    <name evidence="4" type="ORF">A3H38_04380</name>
</gene>
<dbReference type="Pfam" id="PF13860">
    <property type="entry name" value="FlgD_ig"/>
    <property type="match status" value="1"/>
</dbReference>
<evidence type="ECO:0000256" key="1">
    <source>
        <dbReference type="ARBA" id="ARBA00022729"/>
    </source>
</evidence>
<feature type="domain" description="SbsA Ig-like" evidence="2">
    <location>
        <begin position="479"/>
        <end position="582"/>
    </location>
</feature>
<evidence type="ECO:0000313" key="4">
    <source>
        <dbReference type="EMBL" id="OGC02862.1"/>
    </source>
</evidence>
<evidence type="ECO:0000313" key="5">
    <source>
        <dbReference type="Proteomes" id="UP000176938"/>
    </source>
</evidence>
<proteinExistence type="predicted"/>
<dbReference type="EMBL" id="METP01000069">
    <property type="protein sequence ID" value="OGC02862.1"/>
    <property type="molecule type" value="Genomic_DNA"/>
</dbReference>
<name>A0A1F4R3X8_UNCSA</name>
<keyword evidence="1" id="KW-0732">Signal</keyword>
<feature type="domain" description="FlgD/Vpr Ig-like" evidence="3">
    <location>
        <begin position="813"/>
        <end position="879"/>
    </location>
</feature>
<dbReference type="InterPro" id="IPR008963">
    <property type="entry name" value="Purple_acid_Pase-like_N"/>
</dbReference>
<dbReference type="InterPro" id="IPR013783">
    <property type="entry name" value="Ig-like_fold"/>
</dbReference>
<comment type="caution">
    <text evidence="4">The sequence shown here is derived from an EMBL/GenBank/DDBJ whole genome shotgun (WGS) entry which is preliminary data.</text>
</comment>
<reference evidence="4 5" key="1">
    <citation type="journal article" date="2016" name="Nat. Commun.">
        <title>Thousands of microbial genomes shed light on interconnected biogeochemical processes in an aquifer system.</title>
        <authorList>
            <person name="Anantharaman K."/>
            <person name="Brown C.T."/>
            <person name="Hug L.A."/>
            <person name="Sharon I."/>
            <person name="Castelle C.J."/>
            <person name="Probst A.J."/>
            <person name="Thomas B.C."/>
            <person name="Singh A."/>
            <person name="Wilkins M.J."/>
            <person name="Karaoz U."/>
            <person name="Brodie E.L."/>
            <person name="Williams K.H."/>
            <person name="Hubbard S.S."/>
            <person name="Banfield J.F."/>
        </authorList>
    </citation>
    <scope>NUCLEOTIDE SEQUENCE [LARGE SCALE GENOMIC DNA]</scope>
</reference>
<dbReference type="GO" id="GO:0003993">
    <property type="term" value="F:acid phosphatase activity"/>
    <property type="evidence" value="ECO:0007669"/>
    <property type="project" value="InterPro"/>
</dbReference>
<dbReference type="GO" id="GO:0046872">
    <property type="term" value="F:metal ion binding"/>
    <property type="evidence" value="ECO:0007669"/>
    <property type="project" value="InterPro"/>
</dbReference>
<organism evidence="4 5">
    <name type="scientific">candidate division WOR-1 bacterium RIFCSPLOWO2_02_FULL_46_20</name>
    <dbReference type="NCBI Taxonomy" id="1802567"/>
    <lineage>
        <taxon>Bacteria</taxon>
        <taxon>Bacillati</taxon>
        <taxon>Saganbacteria</taxon>
    </lineage>
</organism>
<evidence type="ECO:0008006" key="6">
    <source>
        <dbReference type="Google" id="ProtNLM"/>
    </source>
</evidence>
<protein>
    <recommendedName>
        <fullName evidence="6">Fibronectin type-III domain-containing protein</fullName>
    </recommendedName>
</protein>
<dbReference type="Gene3D" id="2.60.40.10">
    <property type="entry name" value="Immunoglobulins"/>
    <property type="match status" value="3"/>
</dbReference>
<dbReference type="InterPro" id="IPR025965">
    <property type="entry name" value="FlgD/Vpr_Ig-like"/>
</dbReference>
<dbReference type="SUPFAM" id="SSF49363">
    <property type="entry name" value="Purple acid phosphatase, N-terminal domain"/>
    <property type="match status" value="1"/>
</dbReference>
<evidence type="ECO:0000259" key="2">
    <source>
        <dbReference type="Pfam" id="PF13205"/>
    </source>
</evidence>
<dbReference type="AlphaFoldDB" id="A0A1F4R3X8"/>
<accession>A0A1F4R3X8</accession>
<dbReference type="Proteomes" id="UP000176938">
    <property type="component" value="Unassembled WGS sequence"/>
</dbReference>
<dbReference type="Gene3D" id="2.60.40.4070">
    <property type="match status" value="1"/>
</dbReference>
<dbReference type="Pfam" id="PF13205">
    <property type="entry name" value="Big_5"/>
    <property type="match status" value="1"/>
</dbReference>
<evidence type="ECO:0000259" key="3">
    <source>
        <dbReference type="Pfam" id="PF13860"/>
    </source>
</evidence>